<evidence type="ECO:0008006" key="14">
    <source>
        <dbReference type="Google" id="ProtNLM"/>
    </source>
</evidence>
<dbReference type="Pfam" id="PF00111">
    <property type="entry name" value="Fer2"/>
    <property type="match status" value="1"/>
</dbReference>
<dbReference type="Gene3D" id="2.40.30.10">
    <property type="entry name" value="Translation factors"/>
    <property type="match status" value="1"/>
</dbReference>
<feature type="domain" description="FAD-binding FR-type" evidence="11">
    <location>
        <begin position="408"/>
        <end position="510"/>
    </location>
</feature>
<gene>
    <name evidence="12" type="ORF">MHEL_32820</name>
</gene>
<dbReference type="Gene3D" id="2.30.110.10">
    <property type="entry name" value="Electron Transport, Fmn-binding Protein, Chain A"/>
    <property type="match status" value="1"/>
</dbReference>
<dbReference type="InterPro" id="IPR008333">
    <property type="entry name" value="Cbr1-like_FAD-bd_dom"/>
</dbReference>
<dbReference type="GO" id="GO:0046872">
    <property type="term" value="F:metal ion binding"/>
    <property type="evidence" value="ECO:0007669"/>
    <property type="project" value="UniProtKB-KW"/>
</dbReference>
<protein>
    <recommendedName>
        <fullName evidence="14">Oxidoreductase</fullName>
    </recommendedName>
</protein>
<dbReference type="CDD" id="cd06214">
    <property type="entry name" value="PA_degradation_oxidoreductase_like"/>
    <property type="match status" value="1"/>
</dbReference>
<keyword evidence="13" id="KW-1185">Reference proteome</keyword>
<dbReference type="GO" id="GO:0016491">
    <property type="term" value="F:oxidoreductase activity"/>
    <property type="evidence" value="ECO:0007669"/>
    <property type="project" value="UniProtKB-KW"/>
</dbReference>
<feature type="domain" description="2Fe-2S ferredoxin-type" evidence="10">
    <location>
        <begin position="662"/>
        <end position="752"/>
    </location>
</feature>
<evidence type="ECO:0000256" key="7">
    <source>
        <dbReference type="ARBA" id="ARBA00023004"/>
    </source>
</evidence>
<dbReference type="EMBL" id="AP022596">
    <property type="protein sequence ID" value="BBY65039.1"/>
    <property type="molecule type" value="Genomic_DNA"/>
</dbReference>
<dbReference type="KEGG" id="mhev:MHEL_32820"/>
<keyword evidence="5" id="KW-0274">FAD</keyword>
<organism evidence="12 13">
    <name type="scientific">Mycolicibacterium helvum</name>
    <dbReference type="NCBI Taxonomy" id="1534349"/>
    <lineage>
        <taxon>Bacteria</taxon>
        <taxon>Bacillati</taxon>
        <taxon>Actinomycetota</taxon>
        <taxon>Actinomycetes</taxon>
        <taxon>Mycobacteriales</taxon>
        <taxon>Mycobacteriaceae</taxon>
        <taxon>Mycolicibacterium</taxon>
    </lineage>
</organism>
<dbReference type="RefSeq" id="WP_163749177.1">
    <property type="nucleotide sequence ID" value="NZ_AP022596.1"/>
</dbReference>
<dbReference type="Gene3D" id="3.40.50.80">
    <property type="entry name" value="Nucleotide-binding domain of ferredoxin-NADP reductase (FNR) module"/>
    <property type="match status" value="1"/>
</dbReference>
<evidence type="ECO:0000256" key="2">
    <source>
        <dbReference type="ARBA" id="ARBA00022630"/>
    </source>
</evidence>
<evidence type="ECO:0000313" key="13">
    <source>
        <dbReference type="Proteomes" id="UP000467148"/>
    </source>
</evidence>
<sequence>MTIKTQALHRLTTVDEVETIIGRPPAVVLAKELDHLDDGCREILAHSPIAGIGYLTGPDARPVSTFIGGAPGFAEMLDPNTISVPVPDGEDPPQQNTGISFVFLLPGVGEVLRLNGRVSRSSSTVEIKVQQAFVHCAKAIHRSGLWGTPEPPKPGVGAKAHGGESRTLDDPAIADFFAACPFLVVSTWAGDLSSDTSPRGDSIGFVQILDANTVAIPDRKGNKRADTFHNLVENDRISLAAVIPGSDLALHLHGTGYMSDDSELLATMEIKGAGPHAALIIKVTNVEIRTNTAILKSDLWHLDSRGDEMPNMMALASQHVVIMTSRSEKRSALGAAFALLAKYPRLAKAVADLTYRSELTGEGYAAPGSAPEVHSPSGIETAHASGGWFRRLLTRLRLTPRPATDTAMGLRDVKVVDVIRETAAATTLVFEDPSGSPFEFKAGQFFTVSARIGGRTIRRAYSASCAPGGKRCAVTVKQVSDGVMSTYLNTEVKPGARLQILGPSGAFCIPSPMSAPKNLVLIAAGSGITPVMSILRTILTETTDSRVVLIYGNRTESDIIFADALAELCARHCERLVVRHILTSPSPVWTGGIGRLDEHLLRRELSSLTFAGDAHYYICGPEGLMDGARNVLIDDGVDKSRIHQERFVRAADDLDIGDLAPQIMTVESDGAQIATLTVEPGKSLLQAGLDARVSMPYSCTVGNCGDCMVKLIEGEVRMAEPNCLTPEQRSDGYILACIGKPRSPVRIDIIDE</sequence>
<comment type="cofactor">
    <cofactor evidence="1">
        <name>FAD</name>
        <dbReference type="ChEBI" id="CHEBI:57692"/>
    </cofactor>
</comment>
<evidence type="ECO:0000256" key="1">
    <source>
        <dbReference type="ARBA" id="ARBA00001974"/>
    </source>
</evidence>
<evidence type="ECO:0000259" key="11">
    <source>
        <dbReference type="PROSITE" id="PS51384"/>
    </source>
</evidence>
<dbReference type="PROSITE" id="PS51384">
    <property type="entry name" value="FAD_FR"/>
    <property type="match status" value="1"/>
</dbReference>
<dbReference type="InterPro" id="IPR036010">
    <property type="entry name" value="2Fe-2S_ferredoxin-like_sf"/>
</dbReference>
<dbReference type="Pfam" id="PF00175">
    <property type="entry name" value="NAD_binding_1"/>
    <property type="match status" value="1"/>
</dbReference>
<keyword evidence="4" id="KW-0479">Metal-binding</keyword>
<proteinExistence type="predicted"/>
<accession>A0A7I7T9B1</accession>
<dbReference type="GO" id="GO:0051537">
    <property type="term" value="F:2 iron, 2 sulfur cluster binding"/>
    <property type="evidence" value="ECO:0007669"/>
    <property type="project" value="UniProtKB-KW"/>
</dbReference>
<dbReference type="Pfam" id="PF00970">
    <property type="entry name" value="FAD_binding_6"/>
    <property type="match status" value="1"/>
</dbReference>
<name>A0A7I7T9B1_9MYCO</name>
<dbReference type="SUPFAM" id="SSF63380">
    <property type="entry name" value="Riboflavin synthase domain-like"/>
    <property type="match status" value="1"/>
</dbReference>
<dbReference type="SUPFAM" id="SSF50475">
    <property type="entry name" value="FMN-binding split barrel"/>
    <property type="match status" value="1"/>
</dbReference>
<dbReference type="PROSITE" id="PS51085">
    <property type="entry name" value="2FE2S_FER_2"/>
    <property type="match status" value="1"/>
</dbReference>
<dbReference type="SUPFAM" id="SSF52343">
    <property type="entry name" value="Ferredoxin reductase-like, C-terminal NADP-linked domain"/>
    <property type="match status" value="1"/>
</dbReference>
<dbReference type="InterPro" id="IPR011576">
    <property type="entry name" value="Pyridox_Oxase_N"/>
</dbReference>
<evidence type="ECO:0000256" key="5">
    <source>
        <dbReference type="ARBA" id="ARBA00022827"/>
    </source>
</evidence>
<evidence type="ECO:0000313" key="12">
    <source>
        <dbReference type="EMBL" id="BBY65039.1"/>
    </source>
</evidence>
<evidence type="ECO:0000259" key="10">
    <source>
        <dbReference type="PROSITE" id="PS51085"/>
    </source>
</evidence>
<keyword evidence="6" id="KW-0560">Oxidoreductase</keyword>
<dbReference type="SUPFAM" id="SSF54292">
    <property type="entry name" value="2Fe-2S ferredoxin-like"/>
    <property type="match status" value="1"/>
</dbReference>
<keyword evidence="3" id="KW-0001">2Fe-2S</keyword>
<dbReference type="CDD" id="cd00207">
    <property type="entry name" value="fer2"/>
    <property type="match status" value="1"/>
</dbReference>
<dbReference type="PRINTS" id="PR00371">
    <property type="entry name" value="FPNCR"/>
</dbReference>
<dbReference type="InterPro" id="IPR039261">
    <property type="entry name" value="FNR_nucleotide-bd"/>
</dbReference>
<dbReference type="PANTHER" id="PTHR47354:SF6">
    <property type="entry name" value="NADH OXIDOREDUCTASE HCR"/>
    <property type="match status" value="1"/>
</dbReference>
<feature type="region of interest" description="Disordered" evidence="9">
    <location>
        <begin position="144"/>
        <end position="164"/>
    </location>
</feature>
<keyword evidence="8" id="KW-0411">Iron-sulfur</keyword>
<dbReference type="Gene3D" id="3.10.20.30">
    <property type="match status" value="1"/>
</dbReference>
<dbReference type="Proteomes" id="UP000467148">
    <property type="component" value="Chromosome"/>
</dbReference>
<dbReference type="InterPro" id="IPR017927">
    <property type="entry name" value="FAD-bd_FR_type"/>
</dbReference>
<dbReference type="InterPro" id="IPR012349">
    <property type="entry name" value="Split_barrel_FMN-bd"/>
</dbReference>
<evidence type="ECO:0000256" key="3">
    <source>
        <dbReference type="ARBA" id="ARBA00022714"/>
    </source>
</evidence>
<reference evidence="12 13" key="1">
    <citation type="journal article" date="2019" name="Emerg. Microbes Infect.">
        <title>Comprehensive subspecies identification of 175 nontuberculous mycobacteria species based on 7547 genomic profiles.</title>
        <authorList>
            <person name="Matsumoto Y."/>
            <person name="Kinjo T."/>
            <person name="Motooka D."/>
            <person name="Nabeya D."/>
            <person name="Jung N."/>
            <person name="Uechi K."/>
            <person name="Horii T."/>
            <person name="Iida T."/>
            <person name="Fujita J."/>
            <person name="Nakamura S."/>
        </authorList>
    </citation>
    <scope>NUCLEOTIDE SEQUENCE [LARGE SCALE GENOMIC DNA]</scope>
    <source>
        <strain evidence="12 13">JCM 30396</strain>
    </source>
</reference>
<dbReference type="InterPro" id="IPR001433">
    <property type="entry name" value="OxRdtase_FAD/NAD-bd"/>
</dbReference>
<dbReference type="AlphaFoldDB" id="A0A7I7T9B1"/>
<evidence type="ECO:0000256" key="6">
    <source>
        <dbReference type="ARBA" id="ARBA00023002"/>
    </source>
</evidence>
<dbReference type="PRINTS" id="PR00410">
    <property type="entry name" value="PHEHYDRXLASE"/>
</dbReference>
<evidence type="ECO:0000256" key="9">
    <source>
        <dbReference type="SAM" id="MobiDB-lite"/>
    </source>
</evidence>
<dbReference type="InterPro" id="IPR017938">
    <property type="entry name" value="Riboflavin_synthase-like_b-brl"/>
</dbReference>
<keyword evidence="2" id="KW-0285">Flavoprotein</keyword>
<evidence type="ECO:0000256" key="8">
    <source>
        <dbReference type="ARBA" id="ARBA00023014"/>
    </source>
</evidence>
<dbReference type="InterPro" id="IPR050415">
    <property type="entry name" value="MRET"/>
</dbReference>
<evidence type="ECO:0000256" key="4">
    <source>
        <dbReference type="ARBA" id="ARBA00022723"/>
    </source>
</evidence>
<dbReference type="InterPro" id="IPR001709">
    <property type="entry name" value="Flavoprot_Pyr_Nucl_cyt_Rdtase"/>
</dbReference>
<dbReference type="Pfam" id="PF01243">
    <property type="entry name" value="PNPOx_N"/>
    <property type="match status" value="1"/>
</dbReference>
<keyword evidence="7" id="KW-0408">Iron</keyword>
<dbReference type="InterPro" id="IPR012675">
    <property type="entry name" value="Beta-grasp_dom_sf"/>
</dbReference>
<dbReference type="PANTHER" id="PTHR47354">
    <property type="entry name" value="NADH OXIDOREDUCTASE HCR"/>
    <property type="match status" value="1"/>
</dbReference>
<dbReference type="InterPro" id="IPR001041">
    <property type="entry name" value="2Fe-2S_ferredoxin-type"/>
</dbReference>